<gene>
    <name evidence="1" type="ORF">OSB04_002782</name>
</gene>
<sequence>MKVNSSGSDIFVSQQQYALDLLHRLGLSNTKPTPPPMATSIVKLWVPRNMLLSPAWTLLMPSTRCERVNHILCESISSDKDEQNTMMSIKYGDLMKNGEESLEQAKQKE</sequence>
<accession>A0AA38U435</accession>
<reference evidence="1" key="1">
    <citation type="submission" date="2023-03" db="EMBL/GenBank/DDBJ databases">
        <title>Chromosome-scale reference genome and RAD-based genetic map of yellow starthistle (Centaurea solstitialis) reveal putative structural variation and QTLs associated with invader traits.</title>
        <authorList>
            <person name="Reatini B."/>
            <person name="Cang F.A."/>
            <person name="Jiang Q."/>
            <person name="Mckibben M.T.W."/>
            <person name="Barker M.S."/>
            <person name="Rieseberg L.H."/>
            <person name="Dlugosch K.M."/>
        </authorList>
    </citation>
    <scope>NUCLEOTIDE SEQUENCE</scope>
    <source>
        <strain evidence="1">CAN-66</strain>
        <tissue evidence="1">Leaf</tissue>
    </source>
</reference>
<proteinExistence type="predicted"/>
<organism evidence="1 2">
    <name type="scientific">Centaurea solstitialis</name>
    <name type="common">yellow star-thistle</name>
    <dbReference type="NCBI Taxonomy" id="347529"/>
    <lineage>
        <taxon>Eukaryota</taxon>
        <taxon>Viridiplantae</taxon>
        <taxon>Streptophyta</taxon>
        <taxon>Embryophyta</taxon>
        <taxon>Tracheophyta</taxon>
        <taxon>Spermatophyta</taxon>
        <taxon>Magnoliopsida</taxon>
        <taxon>eudicotyledons</taxon>
        <taxon>Gunneridae</taxon>
        <taxon>Pentapetalae</taxon>
        <taxon>asterids</taxon>
        <taxon>campanulids</taxon>
        <taxon>Asterales</taxon>
        <taxon>Asteraceae</taxon>
        <taxon>Carduoideae</taxon>
        <taxon>Cardueae</taxon>
        <taxon>Centaureinae</taxon>
        <taxon>Centaurea</taxon>
    </lineage>
</organism>
<name>A0AA38U435_9ASTR</name>
<evidence type="ECO:0000313" key="2">
    <source>
        <dbReference type="Proteomes" id="UP001172457"/>
    </source>
</evidence>
<dbReference type="AlphaFoldDB" id="A0AA38U435"/>
<dbReference type="EMBL" id="JARYMX010000001">
    <property type="protein sequence ID" value="KAJ9566816.1"/>
    <property type="molecule type" value="Genomic_DNA"/>
</dbReference>
<keyword evidence="2" id="KW-1185">Reference proteome</keyword>
<evidence type="ECO:0000313" key="1">
    <source>
        <dbReference type="EMBL" id="KAJ9566816.1"/>
    </source>
</evidence>
<dbReference type="Proteomes" id="UP001172457">
    <property type="component" value="Chromosome 1"/>
</dbReference>
<comment type="caution">
    <text evidence="1">The sequence shown here is derived from an EMBL/GenBank/DDBJ whole genome shotgun (WGS) entry which is preliminary data.</text>
</comment>
<protein>
    <submittedName>
        <fullName evidence="1">Uncharacterized protein</fullName>
    </submittedName>
</protein>